<evidence type="ECO:0000313" key="2">
    <source>
        <dbReference type="EMBL" id="PKC53061.1"/>
    </source>
</evidence>
<proteinExistence type="predicted"/>
<dbReference type="EMBL" id="LLXH01004731">
    <property type="protein sequence ID" value="PKC53061.1"/>
    <property type="molecule type" value="Genomic_DNA"/>
</dbReference>
<organism evidence="2 3">
    <name type="scientific">Rhizophagus irregularis</name>
    <dbReference type="NCBI Taxonomy" id="588596"/>
    <lineage>
        <taxon>Eukaryota</taxon>
        <taxon>Fungi</taxon>
        <taxon>Fungi incertae sedis</taxon>
        <taxon>Mucoromycota</taxon>
        <taxon>Glomeromycotina</taxon>
        <taxon>Glomeromycetes</taxon>
        <taxon>Glomerales</taxon>
        <taxon>Glomeraceae</taxon>
        <taxon>Rhizophagus</taxon>
    </lineage>
</organism>
<evidence type="ECO:0000313" key="3">
    <source>
        <dbReference type="Proteomes" id="UP000232688"/>
    </source>
</evidence>
<comment type="caution">
    <text evidence="2">The sequence shown here is derived from an EMBL/GenBank/DDBJ whole genome shotgun (WGS) entry which is preliminary data.</text>
</comment>
<reference evidence="2 3" key="2">
    <citation type="submission" date="2017-10" db="EMBL/GenBank/DDBJ databases">
        <title>Genome analyses suggest a sexual origin of heterokaryosis in a supposedly ancient asexual fungus.</title>
        <authorList>
            <person name="Corradi N."/>
            <person name="Sedzielewska K."/>
            <person name="Noel J."/>
            <person name="Charron P."/>
            <person name="Farinelli L."/>
            <person name="Marton T."/>
            <person name="Kruger M."/>
            <person name="Pelin A."/>
            <person name="Brachmann A."/>
            <person name="Corradi N."/>
        </authorList>
    </citation>
    <scope>NUCLEOTIDE SEQUENCE [LARGE SCALE GENOMIC DNA]</scope>
    <source>
        <strain evidence="2 3">A1</strain>
    </source>
</reference>
<keyword evidence="1" id="KW-0812">Transmembrane</keyword>
<keyword evidence="1" id="KW-1133">Transmembrane helix</keyword>
<keyword evidence="1" id="KW-0472">Membrane</keyword>
<dbReference type="AlphaFoldDB" id="A0A2N0QPU7"/>
<sequence length="51" mass="5695">MHLSNLTVFTRNLRCPTNLPGTMFASLIFILTIMRLSNLQVTISPCCDAPK</sequence>
<protein>
    <submittedName>
        <fullName evidence="2">Uncharacterized protein</fullName>
    </submittedName>
</protein>
<feature type="transmembrane region" description="Helical" evidence="1">
    <location>
        <begin position="20"/>
        <end position="36"/>
    </location>
</feature>
<name>A0A2N0QPU7_9GLOM</name>
<dbReference type="VEuPathDB" id="FungiDB:RhiirA1_480105"/>
<gene>
    <name evidence="2" type="ORF">RhiirA1_480105</name>
</gene>
<evidence type="ECO:0000256" key="1">
    <source>
        <dbReference type="SAM" id="Phobius"/>
    </source>
</evidence>
<reference evidence="2 3" key="1">
    <citation type="submission" date="2017-10" db="EMBL/GenBank/DDBJ databases">
        <title>Extensive intraspecific genome diversity in a model arbuscular mycorrhizal fungus.</title>
        <authorList>
            <person name="Chen E.C.H."/>
            <person name="Morin E."/>
            <person name="Baudet D."/>
            <person name="Noel J."/>
            <person name="Ndikumana S."/>
            <person name="Charron P."/>
            <person name="St-Onge C."/>
            <person name="Giorgi J."/>
            <person name="Grigoriev I.V."/>
            <person name="Roux C."/>
            <person name="Martin F.M."/>
            <person name="Corradi N."/>
        </authorList>
    </citation>
    <scope>NUCLEOTIDE SEQUENCE [LARGE SCALE GENOMIC DNA]</scope>
    <source>
        <strain evidence="2 3">A1</strain>
    </source>
</reference>
<accession>A0A2N0QPU7</accession>
<dbReference type="Proteomes" id="UP000232688">
    <property type="component" value="Unassembled WGS sequence"/>
</dbReference>